<feature type="compositionally biased region" description="Gly residues" evidence="4">
    <location>
        <begin position="536"/>
        <end position="547"/>
    </location>
</feature>
<feature type="region of interest" description="Disordered" evidence="4">
    <location>
        <begin position="238"/>
        <end position="260"/>
    </location>
</feature>
<feature type="compositionally biased region" description="Low complexity" evidence="4">
    <location>
        <begin position="1182"/>
        <end position="1191"/>
    </location>
</feature>
<feature type="region of interest" description="Disordered" evidence="4">
    <location>
        <begin position="1318"/>
        <end position="1352"/>
    </location>
</feature>
<dbReference type="Pfam" id="PF00400">
    <property type="entry name" value="WD40"/>
    <property type="match status" value="6"/>
</dbReference>
<feature type="compositionally biased region" description="Pro residues" evidence="4">
    <location>
        <begin position="1838"/>
        <end position="1849"/>
    </location>
</feature>
<feature type="region of interest" description="Disordered" evidence="4">
    <location>
        <begin position="1"/>
        <end position="26"/>
    </location>
</feature>
<dbReference type="SUPFAM" id="SSF52540">
    <property type="entry name" value="P-loop containing nucleoside triphosphate hydrolases"/>
    <property type="match status" value="1"/>
</dbReference>
<dbReference type="PROSITE" id="PS50082">
    <property type="entry name" value="WD_REPEATS_2"/>
    <property type="match status" value="5"/>
</dbReference>
<evidence type="ECO:0000313" key="6">
    <source>
        <dbReference type="EMBL" id="GLI66128.1"/>
    </source>
</evidence>
<feature type="repeat" description="WD" evidence="3">
    <location>
        <begin position="1456"/>
        <end position="1487"/>
    </location>
</feature>
<dbReference type="InterPro" id="IPR011047">
    <property type="entry name" value="Quinoprotein_ADH-like_sf"/>
</dbReference>
<name>A0ABQ5S9F2_9CHLO</name>
<dbReference type="InterPro" id="IPR019775">
    <property type="entry name" value="WD40_repeat_CS"/>
</dbReference>
<feature type="region of interest" description="Disordered" evidence="4">
    <location>
        <begin position="2199"/>
        <end position="2223"/>
    </location>
</feature>
<feature type="region of interest" description="Disordered" evidence="4">
    <location>
        <begin position="1835"/>
        <end position="1867"/>
    </location>
</feature>
<dbReference type="SUPFAM" id="SSF50998">
    <property type="entry name" value="Quinoprotein alcohol dehydrogenase-like"/>
    <property type="match status" value="2"/>
</dbReference>
<feature type="domain" description="Nephrocystin 3-like N-terminal" evidence="5">
    <location>
        <begin position="378"/>
        <end position="465"/>
    </location>
</feature>
<feature type="repeat" description="WD" evidence="3">
    <location>
        <begin position="1776"/>
        <end position="1807"/>
    </location>
</feature>
<dbReference type="PANTHER" id="PTHR19879:SF9">
    <property type="entry name" value="TRANSCRIPTION INITIATION FACTOR TFIID SUBUNIT 5"/>
    <property type="match status" value="1"/>
</dbReference>
<feature type="compositionally biased region" description="Pro residues" evidence="4">
    <location>
        <begin position="1519"/>
        <end position="1529"/>
    </location>
</feature>
<keyword evidence="2" id="KW-0677">Repeat</keyword>
<dbReference type="Gene3D" id="2.130.10.10">
    <property type="entry name" value="YVTN repeat-like/Quinoprotein amine dehydrogenase"/>
    <property type="match status" value="6"/>
</dbReference>
<feature type="region of interest" description="Disordered" evidence="4">
    <location>
        <begin position="536"/>
        <end position="559"/>
    </location>
</feature>
<dbReference type="PANTHER" id="PTHR19879">
    <property type="entry name" value="TRANSCRIPTION INITIATION FACTOR TFIID"/>
    <property type="match status" value="1"/>
</dbReference>
<feature type="region of interest" description="Disordered" evidence="4">
    <location>
        <begin position="1514"/>
        <end position="1540"/>
    </location>
</feature>
<feature type="repeat" description="WD" evidence="3">
    <location>
        <begin position="1346"/>
        <end position="1380"/>
    </location>
</feature>
<feature type="compositionally biased region" description="Gly residues" evidence="4">
    <location>
        <begin position="2209"/>
        <end position="2223"/>
    </location>
</feature>
<keyword evidence="1 3" id="KW-0853">WD repeat</keyword>
<feature type="region of interest" description="Disordered" evidence="4">
    <location>
        <begin position="1161"/>
        <end position="1191"/>
    </location>
</feature>
<dbReference type="InterPro" id="IPR027417">
    <property type="entry name" value="P-loop_NTPase"/>
</dbReference>
<dbReference type="EMBL" id="BSDZ01000028">
    <property type="protein sequence ID" value="GLI66128.1"/>
    <property type="molecule type" value="Genomic_DNA"/>
</dbReference>
<protein>
    <recommendedName>
        <fullName evidence="5">Nephrocystin 3-like N-terminal domain-containing protein</fullName>
    </recommendedName>
</protein>
<feature type="compositionally biased region" description="Pro residues" evidence="4">
    <location>
        <begin position="1330"/>
        <end position="1342"/>
    </location>
</feature>
<evidence type="ECO:0000256" key="1">
    <source>
        <dbReference type="ARBA" id="ARBA00022574"/>
    </source>
</evidence>
<evidence type="ECO:0000256" key="4">
    <source>
        <dbReference type="SAM" id="MobiDB-lite"/>
    </source>
</evidence>
<dbReference type="Pfam" id="PF24883">
    <property type="entry name" value="NPHP3_N"/>
    <property type="match status" value="1"/>
</dbReference>
<dbReference type="PROSITE" id="PS50294">
    <property type="entry name" value="WD_REPEATS_REGION"/>
    <property type="match status" value="3"/>
</dbReference>
<evidence type="ECO:0000256" key="3">
    <source>
        <dbReference type="PROSITE-ProRule" id="PRU00221"/>
    </source>
</evidence>
<feature type="repeat" description="WD" evidence="3">
    <location>
        <begin position="2061"/>
        <end position="2095"/>
    </location>
</feature>
<evidence type="ECO:0000313" key="7">
    <source>
        <dbReference type="Proteomes" id="UP001165090"/>
    </source>
</evidence>
<feature type="repeat" description="WD" evidence="3">
    <location>
        <begin position="1939"/>
        <end position="1980"/>
    </location>
</feature>
<accession>A0ABQ5S9F2</accession>
<comment type="caution">
    <text evidence="6">The sequence shown here is derived from an EMBL/GenBank/DDBJ whole genome shotgun (WGS) entry which is preliminary data.</text>
</comment>
<dbReference type="InterPro" id="IPR056884">
    <property type="entry name" value="NPHP3-like_N"/>
</dbReference>
<organism evidence="6 7">
    <name type="scientific">Volvox africanus</name>
    <dbReference type="NCBI Taxonomy" id="51714"/>
    <lineage>
        <taxon>Eukaryota</taxon>
        <taxon>Viridiplantae</taxon>
        <taxon>Chlorophyta</taxon>
        <taxon>core chlorophytes</taxon>
        <taxon>Chlorophyceae</taxon>
        <taxon>CS clade</taxon>
        <taxon>Chlamydomonadales</taxon>
        <taxon>Volvocaceae</taxon>
        <taxon>Volvox</taxon>
    </lineage>
</organism>
<dbReference type="PROSITE" id="PS00678">
    <property type="entry name" value="WD_REPEATS_1"/>
    <property type="match status" value="2"/>
</dbReference>
<evidence type="ECO:0000259" key="5">
    <source>
        <dbReference type="Pfam" id="PF24883"/>
    </source>
</evidence>
<proteinExistence type="predicted"/>
<reference evidence="6 7" key="1">
    <citation type="journal article" date="2023" name="IScience">
        <title>Expanded male sex-determining region conserved during the evolution of homothallism in the green alga Volvox.</title>
        <authorList>
            <person name="Yamamoto K."/>
            <person name="Matsuzaki R."/>
            <person name="Mahakham W."/>
            <person name="Heman W."/>
            <person name="Sekimoto H."/>
            <person name="Kawachi M."/>
            <person name="Minakuchi Y."/>
            <person name="Toyoda A."/>
            <person name="Nozaki H."/>
        </authorList>
    </citation>
    <scope>NUCLEOTIDE SEQUENCE [LARGE SCALE GENOMIC DNA]</scope>
    <source>
        <strain evidence="6 7">NIES-4468</strain>
    </source>
</reference>
<gene>
    <name evidence="6" type="ORF">VaNZ11_009858</name>
</gene>
<keyword evidence="7" id="KW-1185">Reference proteome</keyword>
<sequence length="2244" mass="232516">MGKGGGCGASKAARVPSMSAQPVAQEEEDESFWHMYVSWTNEDEQSPERPVTMPPPNAAASSLTTGAVRLSYVLDFVTTRLPMGDPNMPTWSVALNLVQPATLDLGVPYTSLPEMAQHVLPYGTTKPYYFVSHAWSRPFREAVDMLAHHFRGCDPGGVYVWFDIFAIRQQSFTAAPTGPDMVLLEAALRNSAGVLLCLDEAGLALRRTWCLYEAWVGATAPAAGAPAAAAAAGQGAGATAEAKEAEETEPGLAAATDGAAGDAGGAAGNGNITAISAAVPPPQPLPQPPIGVTALTPRAMLPEERARLFSRIDIRQSRCKYKVDRDALLASARTAAGPGGLDAVNSMIRLALMLRPHVPEVYPELNLGRMIEVPELWDMSRVDQWLSLPQTSNFFPAMAIYGPACSGKTVATAAIARHLRMMGIPVAVHFCNVSDVRTLEPVAVVISLALQLAQAPGIGPRLLRQYGELPAGLFADLVSYNNTPLAVEAAVEALLVQPLQRLLQPDTDADGDPGANVVAAGAAKDDAAVTPSTVLPGGGGGGGGGRGWNENGDVGTLGGGCDEDLEGAGGGGRGLHAVGAKSLRAPTNWNGPPEVVVLIIDGVDQADGAIMGGSAPFDNQVLQLIQEHLPKLPSFVRCILTSRSLSYIIPRLAERFSPLEMAPDMLRPIGPFMRNVRLAIASIDPALGRRHRAAAAANLVTKSRGSMLYIKMALCCLELERDVAVAEAEADVMLAAVASLNGPGNSAAAAAAAAAAANPVQQDGVRRTLSRLASTKKQTSNHQLPSSLGGLLERYLTTRLRLLNSTELRNQAATVLAVLAAAREPLTPMQLAATVGVNSSGWYGTKTYAGAGAAARGMALLAAPPVATERMLQDFVVRGLGALVRLRGSPGSWAQEVLLVHSAVSEWLQRTPKPRVLLGGSVIVDLAAGNRALACYCRDDALSCLYRDHSQPYGYSLRHIFLHVGLAAMAASAAEAAAAAGEGSGGGGGGPMSPSSVATTTRSSGIAQLRSRSGTYSYNSTTAAVALAAALAAAAASADWIATLELLLQRLDLWTSIYTAGAGGAARWVVLALASLPMCSTPSADPGSTDSQLLMILAEARRWLLLYHSQLCWFPLAVVASAATLPEDSALRSRALEFSAGPDPWEYHQPPATTITVMPAHKRAATRSAAAQAPPPPPSAPPASNDGAATTTAAAAAAAAAAATLTDPLEAEHMLLLSTGDVWSCCTQTLRTGLGRVLHVAMQPAGRMVATVHDCERGVWLWDIWGAKPILAFAGCCEMGSNPTAAFFTPDGRKLVCAARSVFVWEVATGRRLLELHRVSPQRKGSGGTPLPPPGSVPPADPDGPITALALSPGGSRAAAGHANGTIRVWDLASGALLAATQVPHCRAVTALAFNIRGGETLVTAHGEGGDAAPKAQAPVAPEELGDVPTAFIKADELPIHVWRVHRSSLKELEVLKGHTGRVNTIVFSTHNRTMITGSADETIRTWWDDPKTPQSDYRQIFILGGVGQGVVHTIQFSPAPPPPPPPPSQQHTSRKSSSMAASLLMAAKASGSTNNADAAGNADGETPVVDFTAPSAPCLATAAFGTNADLPRVASGALTPDAASAGGGFPEVARGNVAAVAAAAVGGAGRGDDEDPSAEDILGDVPVMAYSCGNGIIRLWSPTRKRQIGLLRGLVGAVTSLSFSGDGRLLASADESDTGLVRIWDVGGASVFAPLECSPNSGAGGLPLRHSVEMMSLSPDGSRLAIVCADPSKENVRVIDVFTGRRMAVMGPAGRGGHDNKITAVAWSWDSSRIATSSDDLTVRVWYVGKPTAPPGNQLAAAAAIVAAEMSRDATPPLLPATPTPPPETSSSPSPSAPPWPRNRTLDEDMSASRHLVKLQSRTPSVVTDADDADGGGAEGAVAATAATANPAAAAAAADAAVTNGEIVFRPGQCQLILEGHHRKVQCVAWAHNGKKLASGGYDQMIRIWDTSTGEQLNLIYQVSWVSALAFSPDDARLVSGAGCRAVYMFNAATGKNLAGHAEPLPADASGGRTEVAGSRPATAGIAEVKGEGQGDEADPTASDSWIVAMRFNPDGTLLASRDMHSTVTLWDVSGMRLRPLRTLDGNFRDALFCPTSGDLQLYDMTASGALVMSAIPASSLPLGRAVQRAVTLSHPLLEFRGVAVDTAVNHNGVVLLTADNRAFFFVNGAHLAAVRQEASRAQRTPGSGSGGGSGGGGGRGWSVLTFGGGEQSAAVSRIPSIR</sequence>
<dbReference type="InterPro" id="IPR001680">
    <property type="entry name" value="WD40_rpt"/>
</dbReference>
<dbReference type="InterPro" id="IPR015943">
    <property type="entry name" value="WD40/YVTN_repeat-like_dom_sf"/>
</dbReference>
<dbReference type="Proteomes" id="UP001165090">
    <property type="component" value="Unassembled WGS sequence"/>
</dbReference>
<evidence type="ECO:0000256" key="2">
    <source>
        <dbReference type="ARBA" id="ARBA00022737"/>
    </source>
</evidence>
<dbReference type="SMART" id="SM00320">
    <property type="entry name" value="WD40"/>
    <property type="match status" value="9"/>
</dbReference>
<feature type="compositionally biased region" description="Low complexity" evidence="4">
    <location>
        <begin position="250"/>
        <end position="260"/>
    </location>
</feature>